<keyword evidence="2" id="KW-1185">Reference proteome</keyword>
<proteinExistence type="predicted"/>
<sequence length="251" mass="28318">MKSYGLSEIFPTVPNLSSIWSSNSSFRSSVRLATRKSLFHPPPPPPPSSLEKAKNYKKKLNFLRQIQVDLSSTANGRWHVNPTESLSYPHLDSAFAKYSIRLTGSEFISTLTSLTRTAFESELKHIEDQPLRGSWLDISTNYDGPLEYGWHRDSQLEGQVTLMLGFPSSSSYSGHSVFSHFTTHSPTTLKTTSEGEGHDSPLIVDMEENVKIREVIKPFYGEGCEVLVYRDDKLLHSAPDSTNRDGVWRFM</sequence>
<reference evidence="2" key="1">
    <citation type="journal article" date="2023" name="Commun. Biol.">
        <title>Genome analysis of Parmales, the sister group of diatoms, reveals the evolutionary specialization of diatoms from phago-mixotrophs to photoautotrophs.</title>
        <authorList>
            <person name="Ban H."/>
            <person name="Sato S."/>
            <person name="Yoshikawa S."/>
            <person name="Yamada K."/>
            <person name="Nakamura Y."/>
            <person name="Ichinomiya M."/>
            <person name="Sato N."/>
            <person name="Blanc-Mathieu R."/>
            <person name="Endo H."/>
            <person name="Kuwata A."/>
            <person name="Ogata H."/>
        </authorList>
    </citation>
    <scope>NUCLEOTIDE SEQUENCE [LARGE SCALE GENOMIC DNA]</scope>
    <source>
        <strain evidence="2">NIES 3700</strain>
    </source>
</reference>
<evidence type="ECO:0000313" key="2">
    <source>
        <dbReference type="Proteomes" id="UP001165122"/>
    </source>
</evidence>
<comment type="caution">
    <text evidence="1">The sequence shown here is derived from an EMBL/GenBank/DDBJ whole genome shotgun (WGS) entry which is preliminary data.</text>
</comment>
<gene>
    <name evidence="1" type="ORF">TrLO_g10171</name>
</gene>
<dbReference type="Proteomes" id="UP001165122">
    <property type="component" value="Unassembled WGS sequence"/>
</dbReference>
<dbReference type="AlphaFoldDB" id="A0A9W7CN65"/>
<dbReference type="OrthoDB" id="497525at2759"/>
<organism evidence="1 2">
    <name type="scientific">Triparma laevis f. longispina</name>
    <dbReference type="NCBI Taxonomy" id="1714387"/>
    <lineage>
        <taxon>Eukaryota</taxon>
        <taxon>Sar</taxon>
        <taxon>Stramenopiles</taxon>
        <taxon>Ochrophyta</taxon>
        <taxon>Bolidophyceae</taxon>
        <taxon>Parmales</taxon>
        <taxon>Triparmaceae</taxon>
        <taxon>Triparma</taxon>
    </lineage>
</organism>
<protein>
    <submittedName>
        <fullName evidence="1">Uncharacterized protein</fullName>
    </submittedName>
</protein>
<evidence type="ECO:0000313" key="1">
    <source>
        <dbReference type="EMBL" id="GMI08820.1"/>
    </source>
</evidence>
<name>A0A9W7CN65_9STRA</name>
<dbReference type="EMBL" id="BRXW01000130">
    <property type="protein sequence ID" value="GMI08820.1"/>
    <property type="molecule type" value="Genomic_DNA"/>
</dbReference>
<accession>A0A9W7CN65</accession>